<evidence type="ECO:0000256" key="3">
    <source>
        <dbReference type="PROSITE-ProRule" id="PRU00267"/>
    </source>
</evidence>
<feature type="domain" description="HMG box" evidence="5">
    <location>
        <begin position="13"/>
        <end position="84"/>
    </location>
</feature>
<keyword evidence="1 3" id="KW-0238">DNA-binding</keyword>
<evidence type="ECO:0000256" key="4">
    <source>
        <dbReference type="SAM" id="MobiDB-lite"/>
    </source>
</evidence>
<feature type="compositionally biased region" description="Polar residues" evidence="4">
    <location>
        <begin position="118"/>
        <end position="142"/>
    </location>
</feature>
<proteinExistence type="predicted"/>
<dbReference type="PANTHER" id="PTHR10270">
    <property type="entry name" value="SOX TRANSCRIPTION FACTOR"/>
    <property type="match status" value="1"/>
</dbReference>
<dbReference type="InterPro" id="IPR009071">
    <property type="entry name" value="HMG_box_dom"/>
</dbReference>
<dbReference type="AlphaFoldDB" id="A0A8H4QU50"/>
<dbReference type="InterPro" id="IPR036910">
    <property type="entry name" value="HMG_box_dom_sf"/>
</dbReference>
<evidence type="ECO:0000256" key="1">
    <source>
        <dbReference type="ARBA" id="ARBA00023125"/>
    </source>
</evidence>
<dbReference type="GO" id="GO:0001228">
    <property type="term" value="F:DNA-binding transcription activator activity, RNA polymerase II-specific"/>
    <property type="evidence" value="ECO:0007669"/>
    <property type="project" value="TreeGrafter"/>
</dbReference>
<feature type="compositionally biased region" description="Basic and acidic residues" evidence="4">
    <location>
        <begin position="94"/>
        <end position="108"/>
    </location>
</feature>
<dbReference type="PROSITE" id="PS50118">
    <property type="entry name" value="HMG_BOX_2"/>
    <property type="match status" value="1"/>
</dbReference>
<dbReference type="Gene3D" id="1.10.30.10">
    <property type="entry name" value="High mobility group box domain"/>
    <property type="match status" value="1"/>
</dbReference>
<dbReference type="Proteomes" id="UP000521872">
    <property type="component" value="Unassembled WGS sequence"/>
</dbReference>
<dbReference type="PANTHER" id="PTHR10270:SF161">
    <property type="entry name" value="SEX-DETERMINING REGION Y PROTEIN"/>
    <property type="match status" value="1"/>
</dbReference>
<keyword evidence="2" id="KW-0804">Transcription</keyword>
<dbReference type="Pfam" id="PF00505">
    <property type="entry name" value="HMG_box"/>
    <property type="match status" value="1"/>
</dbReference>
<dbReference type="SUPFAM" id="SSF47095">
    <property type="entry name" value="HMG-box"/>
    <property type="match status" value="1"/>
</dbReference>
<dbReference type="SMART" id="SM00398">
    <property type="entry name" value="HMG"/>
    <property type="match status" value="1"/>
</dbReference>
<comment type="caution">
    <text evidence="6">The sequence shown here is derived from an EMBL/GenBank/DDBJ whole genome shotgun (WGS) entry which is preliminary data.</text>
</comment>
<gene>
    <name evidence="6" type="ORF">D9613_006429</name>
</gene>
<protein>
    <recommendedName>
        <fullName evidence="5">HMG box domain-containing protein</fullName>
    </recommendedName>
</protein>
<dbReference type="InterPro" id="IPR050140">
    <property type="entry name" value="SRY-related_HMG-box_TF-like"/>
</dbReference>
<feature type="region of interest" description="Disordered" evidence="4">
    <location>
        <begin position="347"/>
        <end position="371"/>
    </location>
</feature>
<evidence type="ECO:0000313" key="6">
    <source>
        <dbReference type="EMBL" id="KAF4617228.1"/>
    </source>
</evidence>
<organism evidence="6 7">
    <name type="scientific">Agrocybe pediades</name>
    <dbReference type="NCBI Taxonomy" id="84607"/>
    <lineage>
        <taxon>Eukaryota</taxon>
        <taxon>Fungi</taxon>
        <taxon>Dikarya</taxon>
        <taxon>Basidiomycota</taxon>
        <taxon>Agaricomycotina</taxon>
        <taxon>Agaricomycetes</taxon>
        <taxon>Agaricomycetidae</taxon>
        <taxon>Agaricales</taxon>
        <taxon>Agaricineae</taxon>
        <taxon>Strophariaceae</taxon>
        <taxon>Agrocybe</taxon>
    </lineage>
</organism>
<dbReference type="CDD" id="cd01389">
    <property type="entry name" value="HMG-box_ROX1-like"/>
    <property type="match status" value="1"/>
</dbReference>
<evidence type="ECO:0000259" key="5">
    <source>
        <dbReference type="PROSITE" id="PS50118"/>
    </source>
</evidence>
<dbReference type="GO" id="GO:0000978">
    <property type="term" value="F:RNA polymerase II cis-regulatory region sequence-specific DNA binding"/>
    <property type="evidence" value="ECO:0007669"/>
    <property type="project" value="TreeGrafter"/>
</dbReference>
<keyword evidence="3" id="KW-0539">Nucleus</keyword>
<sequence>MSPVDRRVSTERPPRPQNSFMLYRKYMLESGELLLPGETKVRAQIMSKRIGQAWKNARDDVRRTFERYAEEERAVHRERYPGYRYHPRSAAEIAWEKEEKQRQREEKKRSKQPRRQRASSNATLSPSDASRGASSGTSNIEPSQPHAHRVPLLLPYDSISGPSPSLSLASTPSSFSNSDLIPITPSWEDCTFPPPIEITTPSPAGPSFTSSLPPLDYYPSFHFGPDSVYTPEGKVFFEAPLLKSFNDLNPLKSTDPGYLDIDTSGTSASHYFSNSDFNPHIYANMLSSAPSHGFQPSYENGVSLPLQEDGFTSNTFHGSEGQYAFDASASTSLSMLLQSMVDQEQSTSQPYWASYSPDVYPPHPDASGHFD</sequence>
<reference evidence="6 7" key="1">
    <citation type="submission" date="2019-12" db="EMBL/GenBank/DDBJ databases">
        <authorList>
            <person name="Floudas D."/>
            <person name="Bentzer J."/>
            <person name="Ahren D."/>
            <person name="Johansson T."/>
            <person name="Persson P."/>
            <person name="Tunlid A."/>
        </authorList>
    </citation>
    <scope>NUCLEOTIDE SEQUENCE [LARGE SCALE GENOMIC DNA]</scope>
    <source>
        <strain evidence="6 7">CBS 102.39</strain>
    </source>
</reference>
<evidence type="ECO:0000256" key="2">
    <source>
        <dbReference type="ARBA" id="ARBA00023163"/>
    </source>
</evidence>
<name>A0A8H4QU50_9AGAR</name>
<dbReference type="EMBL" id="JAACJL010000030">
    <property type="protein sequence ID" value="KAF4617228.1"/>
    <property type="molecule type" value="Genomic_DNA"/>
</dbReference>
<accession>A0A8H4QU50</accession>
<keyword evidence="7" id="KW-1185">Reference proteome</keyword>
<dbReference type="GO" id="GO:0030154">
    <property type="term" value="P:cell differentiation"/>
    <property type="evidence" value="ECO:0007669"/>
    <property type="project" value="TreeGrafter"/>
</dbReference>
<dbReference type="GO" id="GO:0005634">
    <property type="term" value="C:nucleus"/>
    <property type="evidence" value="ECO:0007669"/>
    <property type="project" value="UniProtKB-UniRule"/>
</dbReference>
<feature type="DNA-binding region" description="HMG box" evidence="3">
    <location>
        <begin position="13"/>
        <end position="84"/>
    </location>
</feature>
<feature type="region of interest" description="Disordered" evidence="4">
    <location>
        <begin position="94"/>
        <end position="145"/>
    </location>
</feature>
<evidence type="ECO:0000313" key="7">
    <source>
        <dbReference type="Proteomes" id="UP000521872"/>
    </source>
</evidence>